<feature type="active site" description="Proton donor/acceptor" evidence="5">
    <location>
        <position position="177"/>
    </location>
</feature>
<keyword evidence="4 6" id="KW-0460">Magnesium</keyword>
<feature type="active site" description="Proton acceptor" evidence="5">
    <location>
        <position position="279"/>
    </location>
</feature>
<keyword evidence="3" id="KW-0378">Hydrolase</keyword>
<feature type="binding site" evidence="6">
    <location>
        <position position="67"/>
    </location>
    <ligand>
        <name>Mg(2+)</name>
        <dbReference type="ChEBI" id="CHEBI:18420"/>
        <label>1</label>
    </ligand>
</feature>
<evidence type="ECO:0000256" key="7">
    <source>
        <dbReference type="PIRSR" id="PIRSR604808-3"/>
    </source>
</evidence>
<feature type="binding site" evidence="6">
    <location>
        <position position="40"/>
    </location>
    <ligand>
        <name>Mg(2+)</name>
        <dbReference type="ChEBI" id="CHEBI:18420"/>
        <label>1</label>
    </ligand>
</feature>
<dbReference type="NCBIfam" id="TIGR00195">
    <property type="entry name" value="exoDNase_III"/>
    <property type="match status" value="1"/>
</dbReference>
<evidence type="ECO:0000256" key="5">
    <source>
        <dbReference type="PIRSR" id="PIRSR604808-1"/>
    </source>
</evidence>
<dbReference type="InterPro" id="IPR020847">
    <property type="entry name" value="AP_endonuclease_F1_BS"/>
</dbReference>
<keyword evidence="10" id="KW-1185">Reference proteome</keyword>
<feature type="binding site" evidence="6">
    <location>
        <position position="278"/>
    </location>
    <ligand>
        <name>Mg(2+)</name>
        <dbReference type="ChEBI" id="CHEBI:18420"/>
        <label>1</label>
    </ligand>
</feature>
<keyword evidence="2 6" id="KW-0479">Metal-binding</keyword>
<feature type="site" description="Interaction with DNA substrate" evidence="7">
    <location>
        <position position="279"/>
    </location>
</feature>
<dbReference type="GO" id="GO:0006281">
    <property type="term" value="P:DNA repair"/>
    <property type="evidence" value="ECO:0007669"/>
    <property type="project" value="InterPro"/>
</dbReference>
<dbReference type="SUPFAM" id="SSF56219">
    <property type="entry name" value="DNase I-like"/>
    <property type="match status" value="1"/>
</dbReference>
<dbReference type="PANTHER" id="PTHR43250">
    <property type="entry name" value="EXODEOXYRIBONUCLEASE III"/>
    <property type="match status" value="1"/>
</dbReference>
<organism evidence="9 10">
    <name type="scientific">Acidisarcina polymorpha</name>
    <dbReference type="NCBI Taxonomy" id="2211140"/>
    <lineage>
        <taxon>Bacteria</taxon>
        <taxon>Pseudomonadati</taxon>
        <taxon>Acidobacteriota</taxon>
        <taxon>Terriglobia</taxon>
        <taxon>Terriglobales</taxon>
        <taxon>Acidobacteriaceae</taxon>
        <taxon>Acidisarcina</taxon>
    </lineage>
</organism>
<comment type="similarity">
    <text evidence="1">Belongs to the DNA repair enzymes AP/ExoA family.</text>
</comment>
<dbReference type="RefSeq" id="WP_114207630.1">
    <property type="nucleotide sequence ID" value="NZ_CP030840.1"/>
</dbReference>
<dbReference type="Proteomes" id="UP000253606">
    <property type="component" value="Chromosome"/>
</dbReference>
<dbReference type="Pfam" id="PF03372">
    <property type="entry name" value="Exo_endo_phos"/>
    <property type="match status" value="1"/>
</dbReference>
<feature type="site" description="Transition state stabilizer" evidence="7">
    <location>
        <position position="179"/>
    </location>
</feature>
<protein>
    <submittedName>
        <fullName evidence="9">Exodeoxyribonuclease III</fullName>
    </submittedName>
</protein>
<evidence type="ECO:0000256" key="4">
    <source>
        <dbReference type="ARBA" id="ARBA00022842"/>
    </source>
</evidence>
<dbReference type="NCBIfam" id="TIGR00633">
    <property type="entry name" value="xth"/>
    <property type="match status" value="1"/>
</dbReference>
<dbReference type="AlphaFoldDB" id="A0A2Z5FZU4"/>
<dbReference type="InterPro" id="IPR036691">
    <property type="entry name" value="Endo/exonu/phosph_ase_sf"/>
</dbReference>
<dbReference type="PROSITE" id="PS00726">
    <property type="entry name" value="AP_NUCLEASE_F1_1"/>
    <property type="match status" value="1"/>
</dbReference>
<evidence type="ECO:0000256" key="2">
    <source>
        <dbReference type="ARBA" id="ARBA00022723"/>
    </source>
</evidence>
<feature type="site" description="Important for catalytic activity" evidence="7">
    <location>
        <position position="249"/>
    </location>
</feature>
<dbReference type="PROSITE" id="PS51435">
    <property type="entry name" value="AP_NUCLEASE_F1_4"/>
    <property type="match status" value="1"/>
</dbReference>
<dbReference type="GO" id="GO:0003677">
    <property type="term" value="F:DNA binding"/>
    <property type="evidence" value="ECO:0007669"/>
    <property type="project" value="InterPro"/>
</dbReference>
<comment type="cofactor">
    <cofactor evidence="6">
        <name>Mg(2+)</name>
        <dbReference type="ChEBI" id="CHEBI:18420"/>
    </cofactor>
    <cofactor evidence="6">
        <name>Mn(2+)</name>
        <dbReference type="ChEBI" id="CHEBI:29035"/>
    </cofactor>
    <text evidence="6">Probably binds two magnesium or manganese ions per subunit.</text>
</comment>
<dbReference type="Gene3D" id="3.60.10.10">
    <property type="entry name" value="Endonuclease/exonuclease/phosphatase"/>
    <property type="match status" value="1"/>
</dbReference>
<dbReference type="InterPro" id="IPR004808">
    <property type="entry name" value="AP_endonuc_1"/>
</dbReference>
<dbReference type="InterPro" id="IPR005135">
    <property type="entry name" value="Endo/exonuclease/phosphatase"/>
</dbReference>
<dbReference type="GO" id="GO:0046872">
    <property type="term" value="F:metal ion binding"/>
    <property type="evidence" value="ECO:0007669"/>
    <property type="project" value="UniProtKB-KW"/>
</dbReference>
<feature type="domain" description="Endonuclease/exonuclease/phosphatase" evidence="8">
    <location>
        <begin position="37"/>
        <end position="279"/>
    </location>
</feature>
<accession>A0A2Z5FZU4</accession>
<gene>
    <name evidence="9" type="ORF">ACPOL_3116</name>
</gene>
<evidence type="ECO:0000259" key="8">
    <source>
        <dbReference type="Pfam" id="PF03372"/>
    </source>
</evidence>
<dbReference type="GO" id="GO:0008311">
    <property type="term" value="F:double-stranded DNA 3'-5' DNA exonuclease activity"/>
    <property type="evidence" value="ECO:0007669"/>
    <property type="project" value="InterPro"/>
</dbReference>
<feature type="active site" evidence="5">
    <location>
        <position position="136"/>
    </location>
</feature>
<dbReference type="KEGG" id="abas:ACPOL_3116"/>
<proteinExistence type="inferred from homology"/>
<dbReference type="GO" id="GO:0004519">
    <property type="term" value="F:endonuclease activity"/>
    <property type="evidence" value="ECO:0007669"/>
    <property type="project" value="InterPro"/>
</dbReference>
<sequence>MACVDLLPCQEVRQIAHKTQASHDCQEEIREGVIEIASWNVNSIRARAEHVKAWLEAKKPDVLLLQELKGTEFPSALFKEQGYYSASVTQKTYNGVAILSRSPIETLSTTLLGDESDSHARFLEVLIEGVRIVNIYLPNGNPIGTAKFDYKLSCMDRLTQQMKHWLKSDVPTVIGGDFNVIPEDIDCHKPSSWIHDALFQPEPRARYRAMLELGYIDTFRSLHPGEGGQFTFWDYFRQAFEHNRGIRIDHFLVTPDLLKRLEGCEIDKGPRALEKPSDHTPIVLHLE</sequence>
<feature type="binding site" evidence="6">
    <location>
        <position position="177"/>
    </location>
    <ligand>
        <name>Mg(2+)</name>
        <dbReference type="ChEBI" id="CHEBI:18420"/>
        <label>1</label>
    </ligand>
</feature>
<evidence type="ECO:0000313" key="10">
    <source>
        <dbReference type="Proteomes" id="UP000253606"/>
    </source>
</evidence>
<dbReference type="InterPro" id="IPR037493">
    <property type="entry name" value="ExoIII-like"/>
</dbReference>
<feature type="binding site" evidence="6">
    <location>
        <position position="279"/>
    </location>
    <ligand>
        <name>Mg(2+)</name>
        <dbReference type="ChEBI" id="CHEBI:18420"/>
        <label>1</label>
    </ligand>
</feature>
<evidence type="ECO:0000256" key="6">
    <source>
        <dbReference type="PIRSR" id="PIRSR604808-2"/>
    </source>
</evidence>
<dbReference type="EMBL" id="CP030840">
    <property type="protein sequence ID" value="AXC12411.1"/>
    <property type="molecule type" value="Genomic_DNA"/>
</dbReference>
<dbReference type="CDD" id="cd09086">
    <property type="entry name" value="ExoIII-like_AP-endo"/>
    <property type="match status" value="1"/>
</dbReference>
<dbReference type="PANTHER" id="PTHR43250:SF2">
    <property type="entry name" value="EXODEOXYRIBONUCLEASE III"/>
    <property type="match status" value="1"/>
</dbReference>
<evidence type="ECO:0000256" key="1">
    <source>
        <dbReference type="ARBA" id="ARBA00007092"/>
    </source>
</evidence>
<reference evidence="9 10" key="1">
    <citation type="journal article" date="2018" name="Front. Microbiol.">
        <title>Hydrolytic Capabilities as a Key to Environmental Success: Chitinolytic and Cellulolytic Acidobacteria From Acidic Sub-arctic Soils and Boreal Peatlands.</title>
        <authorList>
            <person name="Belova S.E."/>
            <person name="Ravin N.V."/>
            <person name="Pankratov T.A."/>
            <person name="Rakitin A.L."/>
            <person name="Ivanova A.A."/>
            <person name="Beletsky A.V."/>
            <person name="Mardanov A.V."/>
            <person name="Sinninghe Damste J.S."/>
            <person name="Dedysh S.N."/>
        </authorList>
    </citation>
    <scope>NUCLEOTIDE SEQUENCE [LARGE SCALE GENOMIC DNA]</scope>
    <source>
        <strain evidence="9 10">SBC82</strain>
    </source>
</reference>
<evidence type="ECO:0000256" key="3">
    <source>
        <dbReference type="ARBA" id="ARBA00022801"/>
    </source>
</evidence>
<dbReference type="OrthoDB" id="9803914at2"/>
<name>A0A2Z5FZU4_9BACT</name>
<evidence type="ECO:0000313" key="9">
    <source>
        <dbReference type="EMBL" id="AXC12411.1"/>
    </source>
</evidence>
<feature type="binding site" evidence="6">
    <location>
        <position position="179"/>
    </location>
    <ligand>
        <name>Mg(2+)</name>
        <dbReference type="ChEBI" id="CHEBI:18420"/>
        <label>1</label>
    </ligand>
</feature>
<keyword evidence="6" id="KW-0464">Manganese</keyword>